<organism evidence="1">
    <name type="scientific">bioreactor metagenome</name>
    <dbReference type="NCBI Taxonomy" id="1076179"/>
    <lineage>
        <taxon>unclassified sequences</taxon>
        <taxon>metagenomes</taxon>
        <taxon>ecological metagenomes</taxon>
    </lineage>
</organism>
<protein>
    <submittedName>
        <fullName evidence="1">Uncharacterized protein</fullName>
    </submittedName>
</protein>
<proteinExistence type="predicted"/>
<dbReference type="AntiFam" id="ANF00007">
    <property type="entry name" value="Shadow ORF (opposite clpB)"/>
</dbReference>
<gene>
    <name evidence="1" type="ORF">SDC9_111611</name>
</gene>
<dbReference type="EMBL" id="VSSQ01020110">
    <property type="protein sequence ID" value="MPM64722.1"/>
    <property type="molecule type" value="Genomic_DNA"/>
</dbReference>
<comment type="caution">
    <text evidence="1">The sequence shown here is derived from an EMBL/GenBank/DDBJ whole genome shotgun (WGS) entry which is preliminary data.</text>
</comment>
<evidence type="ECO:0000313" key="1">
    <source>
        <dbReference type="EMBL" id="MPM64722.1"/>
    </source>
</evidence>
<dbReference type="AlphaFoldDB" id="A0A645BHH7"/>
<sequence>MVRFVSISKPLKNMHRIIDRRFINKNRLETAFKGRILFYIFSILFKSRCAYNLKFSSRQTRLKNISRIDSPFSSASSNYCVNLVNKDDNISSLSKFLQKLPHSLFEFASILCACNEIAHIQLNYFFPSQNFCDITIVYLLRESFNNSCFSYSWIAKENRIVLCASRKNLNNSLNFFITAYYWI</sequence>
<name>A0A645BHH7_9ZZZZ</name>
<accession>A0A645BHH7</accession>
<reference evidence="1" key="1">
    <citation type="submission" date="2019-08" db="EMBL/GenBank/DDBJ databases">
        <authorList>
            <person name="Kucharzyk K."/>
            <person name="Murdoch R.W."/>
            <person name="Higgins S."/>
            <person name="Loffler F."/>
        </authorList>
    </citation>
    <scope>NUCLEOTIDE SEQUENCE</scope>
</reference>